<feature type="transmembrane region" description="Helical" evidence="1">
    <location>
        <begin position="158"/>
        <end position="184"/>
    </location>
</feature>
<feature type="transmembrane region" description="Helical" evidence="1">
    <location>
        <begin position="111"/>
        <end position="138"/>
    </location>
</feature>
<dbReference type="KEGG" id="harc:HARCEL1_11410"/>
<dbReference type="RefSeq" id="WP_108383671.1">
    <property type="nucleotide sequence ID" value="NZ_CP028858.1"/>
</dbReference>
<keyword evidence="1" id="KW-1133">Transmembrane helix</keyword>
<dbReference type="AlphaFoldDB" id="A0A2R4X388"/>
<keyword evidence="1" id="KW-0812">Transmembrane</keyword>
<sequence length="198" mass="20006">MSTSSTRAVVGRLRDALDPWSLAIVALSVVIVAPATTLWLYVGGLGLIRALLVESAGPTGVPIHVVAFHPLEHVLTEIAIGLGLAVFVGVDIVIAREWCRRRGFVARGPGSVAVVAGATAVWVGLAVAGGAVAVQTLGLPAVRLVATPVGTGPAPVRLGVLFAVVATVAVAGAIVPQALAVAAIRAWRRRSAGTDTAL</sequence>
<name>A0A2R4X388_9EURY</name>
<organism evidence="2 3">
    <name type="scientific">Halococcoides cellulosivorans</name>
    <dbReference type="NCBI Taxonomy" id="1679096"/>
    <lineage>
        <taxon>Archaea</taxon>
        <taxon>Methanobacteriati</taxon>
        <taxon>Methanobacteriota</taxon>
        <taxon>Stenosarchaea group</taxon>
        <taxon>Halobacteria</taxon>
        <taxon>Halobacteriales</taxon>
        <taxon>Haloarculaceae</taxon>
        <taxon>Halococcoides</taxon>
    </lineage>
</organism>
<dbReference type="EMBL" id="CP028858">
    <property type="protein sequence ID" value="AWB28266.1"/>
    <property type="molecule type" value="Genomic_DNA"/>
</dbReference>
<dbReference type="GeneID" id="36513123"/>
<evidence type="ECO:0000313" key="2">
    <source>
        <dbReference type="EMBL" id="AWB28266.1"/>
    </source>
</evidence>
<feature type="transmembrane region" description="Helical" evidence="1">
    <location>
        <begin position="20"/>
        <end position="42"/>
    </location>
</feature>
<gene>
    <name evidence="2" type="ORF">HARCEL1_11410</name>
</gene>
<evidence type="ECO:0000256" key="1">
    <source>
        <dbReference type="SAM" id="Phobius"/>
    </source>
</evidence>
<keyword evidence="1" id="KW-0472">Membrane</keyword>
<feature type="transmembrane region" description="Helical" evidence="1">
    <location>
        <begin position="78"/>
        <end position="99"/>
    </location>
</feature>
<proteinExistence type="predicted"/>
<evidence type="ECO:0000313" key="3">
    <source>
        <dbReference type="Proteomes" id="UP000244727"/>
    </source>
</evidence>
<keyword evidence="3" id="KW-1185">Reference proteome</keyword>
<protein>
    <submittedName>
        <fullName evidence="2">Uncharacterized protein</fullName>
    </submittedName>
</protein>
<accession>A0A2R4X388</accession>
<dbReference type="Proteomes" id="UP000244727">
    <property type="component" value="Chromosome"/>
</dbReference>
<reference evidence="2 3" key="1">
    <citation type="submission" date="2018-04" db="EMBL/GenBank/DDBJ databases">
        <title>Halococcoides cellulosivorans gen. nov., sp. nov., an extremely halophilic cellulose-utilizing haloarchaeon from hypersaline lakes.</title>
        <authorList>
            <person name="Sorokin D.Y."/>
            <person name="Toshchakov S.V."/>
            <person name="Samarov N.I."/>
            <person name="Korzhenkov A."/>
            <person name="Kublanov I.V."/>
        </authorList>
    </citation>
    <scope>NUCLEOTIDE SEQUENCE [LARGE SCALE GENOMIC DNA]</scope>
    <source>
        <strain evidence="2 3">HArcel1</strain>
    </source>
</reference>